<dbReference type="GO" id="GO:0016491">
    <property type="term" value="F:oxidoreductase activity"/>
    <property type="evidence" value="ECO:0007669"/>
    <property type="project" value="InterPro"/>
</dbReference>
<dbReference type="PROSITE" id="PS51384">
    <property type="entry name" value="FAD_FR"/>
    <property type="match status" value="1"/>
</dbReference>
<comment type="caution">
    <text evidence="2">The sequence shown here is derived from an EMBL/GenBank/DDBJ whole genome shotgun (WGS) entry which is preliminary data.</text>
</comment>
<dbReference type="AlphaFoldDB" id="A0A3E2TJX4"/>
<evidence type="ECO:0000313" key="2">
    <source>
        <dbReference type="EMBL" id="RGB77310.1"/>
    </source>
</evidence>
<dbReference type="InterPro" id="IPR039261">
    <property type="entry name" value="FNR_nucleotide-bd"/>
</dbReference>
<gene>
    <name evidence="2" type="ORF">DXA39_03595</name>
</gene>
<dbReference type="InterPro" id="IPR017938">
    <property type="entry name" value="Riboflavin_synthase-like_b-brl"/>
</dbReference>
<reference evidence="2 3" key="1">
    <citation type="submission" date="2018-08" db="EMBL/GenBank/DDBJ databases">
        <title>A genome reference for cultivated species of the human gut microbiota.</title>
        <authorList>
            <person name="Zou Y."/>
            <person name="Xue W."/>
            <person name="Luo G."/>
        </authorList>
    </citation>
    <scope>NUCLEOTIDE SEQUENCE [LARGE SCALE GENOMIC DNA]</scope>
    <source>
        <strain evidence="2 3">OF01-3</strain>
    </source>
</reference>
<proteinExistence type="predicted"/>
<dbReference type="EMBL" id="QVEU01000002">
    <property type="protein sequence ID" value="RGB77310.1"/>
    <property type="molecule type" value="Genomic_DNA"/>
</dbReference>
<dbReference type="OrthoDB" id="9796486at2"/>
<dbReference type="InterPro" id="IPR017927">
    <property type="entry name" value="FAD-bd_FR_type"/>
</dbReference>
<evidence type="ECO:0000259" key="1">
    <source>
        <dbReference type="PROSITE" id="PS51384"/>
    </source>
</evidence>
<keyword evidence="3" id="KW-1185">Reference proteome</keyword>
<feature type="domain" description="FAD-binding FR-type" evidence="1">
    <location>
        <begin position="1"/>
        <end position="107"/>
    </location>
</feature>
<name>A0A3E2TJX4_9FIRM</name>
<dbReference type="Gene3D" id="2.40.30.10">
    <property type="entry name" value="Translation factors"/>
    <property type="match status" value="1"/>
</dbReference>
<protein>
    <recommendedName>
        <fullName evidence="1">FAD-binding FR-type domain-containing protein</fullName>
    </recommendedName>
</protein>
<organism evidence="2 3">
    <name type="scientific">Anaerococcus nagyae</name>
    <dbReference type="NCBI Taxonomy" id="1755241"/>
    <lineage>
        <taxon>Bacteria</taxon>
        <taxon>Bacillati</taxon>
        <taxon>Bacillota</taxon>
        <taxon>Tissierellia</taxon>
        <taxon>Tissierellales</taxon>
        <taxon>Peptoniphilaceae</taxon>
        <taxon>Anaerococcus</taxon>
    </lineage>
</organism>
<evidence type="ECO:0000313" key="3">
    <source>
        <dbReference type="Proteomes" id="UP000261011"/>
    </source>
</evidence>
<sequence>MDKYQVKILDIKEEYKNVFTYTLEKPDALKWEEGSSFHLALPGYDKDKEINKKLVHHLSINTLDDEDNIRFTTKIPIRKSLFKKTLSKLKVGDSVTIYKIRSHMGLKREDRPIVLLSQGIAMSTIRPLIKKFEKDSDGIPELICVNVNNKDTHLYESDFKDVDGSLFVKYWLETRNEYLAKIKELASTKEKSYFYVVGSENFVLDSLYTLRESGIKDDSIIIDKNEEKRGIVFTTLENYKFIA</sequence>
<dbReference type="RefSeq" id="WP_117521070.1">
    <property type="nucleotide sequence ID" value="NZ_AP031484.1"/>
</dbReference>
<accession>A0A3E2TJX4</accession>
<dbReference type="SUPFAM" id="SSF52343">
    <property type="entry name" value="Ferredoxin reductase-like, C-terminal NADP-linked domain"/>
    <property type="match status" value="1"/>
</dbReference>
<dbReference type="Proteomes" id="UP000261011">
    <property type="component" value="Unassembled WGS sequence"/>
</dbReference>
<dbReference type="SUPFAM" id="SSF63380">
    <property type="entry name" value="Riboflavin synthase domain-like"/>
    <property type="match status" value="1"/>
</dbReference>